<dbReference type="InterPro" id="IPR013083">
    <property type="entry name" value="Znf_RING/FYVE/PHD"/>
</dbReference>
<keyword evidence="8" id="KW-1185">Reference proteome</keyword>
<dbReference type="AlphaFoldDB" id="A0A6A6FGP0"/>
<dbReference type="InterPro" id="IPR047126">
    <property type="entry name" value="RNF141-like"/>
</dbReference>
<feature type="region of interest" description="Disordered" evidence="5">
    <location>
        <begin position="171"/>
        <end position="231"/>
    </location>
</feature>
<dbReference type="SUPFAM" id="SSF57850">
    <property type="entry name" value="RING/U-box"/>
    <property type="match status" value="1"/>
</dbReference>
<evidence type="ECO:0000256" key="3">
    <source>
        <dbReference type="ARBA" id="ARBA00022833"/>
    </source>
</evidence>
<keyword evidence="3" id="KW-0862">Zinc</keyword>
<organism evidence="7 8">
    <name type="scientific">Cercospora zeae-maydis SCOH1-5</name>
    <dbReference type="NCBI Taxonomy" id="717836"/>
    <lineage>
        <taxon>Eukaryota</taxon>
        <taxon>Fungi</taxon>
        <taxon>Dikarya</taxon>
        <taxon>Ascomycota</taxon>
        <taxon>Pezizomycotina</taxon>
        <taxon>Dothideomycetes</taxon>
        <taxon>Dothideomycetidae</taxon>
        <taxon>Mycosphaerellales</taxon>
        <taxon>Mycosphaerellaceae</taxon>
        <taxon>Cercospora</taxon>
    </lineage>
</organism>
<feature type="compositionally biased region" description="Acidic residues" evidence="5">
    <location>
        <begin position="185"/>
        <end position="201"/>
    </location>
</feature>
<dbReference type="PROSITE" id="PS00518">
    <property type="entry name" value="ZF_RING_1"/>
    <property type="match status" value="1"/>
</dbReference>
<evidence type="ECO:0000256" key="1">
    <source>
        <dbReference type="ARBA" id="ARBA00022723"/>
    </source>
</evidence>
<feature type="domain" description="RING-type" evidence="6">
    <location>
        <begin position="20"/>
        <end position="58"/>
    </location>
</feature>
<evidence type="ECO:0000256" key="5">
    <source>
        <dbReference type="SAM" id="MobiDB-lite"/>
    </source>
</evidence>
<gene>
    <name evidence="7" type="ORF">CERZMDRAFT_97104</name>
</gene>
<accession>A0A6A6FGP0</accession>
<evidence type="ECO:0000313" key="8">
    <source>
        <dbReference type="Proteomes" id="UP000799539"/>
    </source>
</evidence>
<dbReference type="GO" id="GO:0008270">
    <property type="term" value="F:zinc ion binding"/>
    <property type="evidence" value="ECO:0007669"/>
    <property type="project" value="UniProtKB-KW"/>
</dbReference>
<keyword evidence="1" id="KW-0479">Metal-binding</keyword>
<protein>
    <recommendedName>
        <fullName evidence="6">RING-type domain-containing protein</fullName>
    </recommendedName>
</protein>
<reference evidence="7" key="1">
    <citation type="journal article" date="2020" name="Stud. Mycol.">
        <title>101 Dothideomycetes genomes: a test case for predicting lifestyles and emergence of pathogens.</title>
        <authorList>
            <person name="Haridas S."/>
            <person name="Albert R."/>
            <person name="Binder M."/>
            <person name="Bloem J."/>
            <person name="Labutti K."/>
            <person name="Salamov A."/>
            <person name="Andreopoulos B."/>
            <person name="Baker S."/>
            <person name="Barry K."/>
            <person name="Bills G."/>
            <person name="Bluhm B."/>
            <person name="Cannon C."/>
            <person name="Castanera R."/>
            <person name="Culley D."/>
            <person name="Daum C."/>
            <person name="Ezra D."/>
            <person name="Gonzalez J."/>
            <person name="Henrissat B."/>
            <person name="Kuo A."/>
            <person name="Liang C."/>
            <person name="Lipzen A."/>
            <person name="Lutzoni F."/>
            <person name="Magnuson J."/>
            <person name="Mondo S."/>
            <person name="Nolan M."/>
            <person name="Ohm R."/>
            <person name="Pangilinan J."/>
            <person name="Park H.-J."/>
            <person name="Ramirez L."/>
            <person name="Alfaro M."/>
            <person name="Sun H."/>
            <person name="Tritt A."/>
            <person name="Yoshinaga Y."/>
            <person name="Zwiers L.-H."/>
            <person name="Turgeon B."/>
            <person name="Goodwin S."/>
            <person name="Spatafora J."/>
            <person name="Crous P."/>
            <person name="Grigoriev I."/>
        </authorList>
    </citation>
    <scope>NUCLEOTIDE SEQUENCE</scope>
    <source>
        <strain evidence="7">SCOH1-5</strain>
    </source>
</reference>
<evidence type="ECO:0000256" key="4">
    <source>
        <dbReference type="PROSITE-ProRule" id="PRU00175"/>
    </source>
</evidence>
<dbReference type="PANTHER" id="PTHR12109">
    <property type="entry name" value="RING FINGER PROTEIN 141-RELATED"/>
    <property type="match status" value="1"/>
</dbReference>
<dbReference type="EMBL" id="ML992672">
    <property type="protein sequence ID" value="KAF2212606.1"/>
    <property type="molecule type" value="Genomic_DNA"/>
</dbReference>
<dbReference type="SMART" id="SM00184">
    <property type="entry name" value="RING"/>
    <property type="match status" value="1"/>
</dbReference>
<name>A0A6A6FGP0_9PEZI</name>
<evidence type="ECO:0000256" key="2">
    <source>
        <dbReference type="ARBA" id="ARBA00022771"/>
    </source>
</evidence>
<dbReference type="Pfam" id="PF13920">
    <property type="entry name" value="zf-C3HC4_3"/>
    <property type="match status" value="1"/>
</dbReference>
<sequence>MPFLTTPQEVPSVAREMRECPICYEELKVAINTQCNHAICIDCAYSWFTGSNKCAICRQEVYQMGAVSASDVRDLILQLRAHAMQLLENPVRQAPQQRRDFFEEAVHRILDAQAPNGQIWRVSALVKQLRDDDSAGRHEFGFDETLEMLREMQSEGAGLVVFSNLVVKPPPGCENAGPADRGGDAEEESDETGEEDNEDSEGNSGEDSGEHSGGGDEDFASELLRTGKTSE</sequence>
<dbReference type="OrthoDB" id="3649418at2759"/>
<evidence type="ECO:0000313" key="7">
    <source>
        <dbReference type="EMBL" id="KAF2212606.1"/>
    </source>
</evidence>
<dbReference type="PROSITE" id="PS50089">
    <property type="entry name" value="ZF_RING_2"/>
    <property type="match status" value="1"/>
</dbReference>
<dbReference type="Gene3D" id="3.30.40.10">
    <property type="entry name" value="Zinc/RING finger domain, C3HC4 (zinc finger)"/>
    <property type="match status" value="1"/>
</dbReference>
<keyword evidence="2 4" id="KW-0863">Zinc-finger</keyword>
<dbReference type="InterPro" id="IPR001841">
    <property type="entry name" value="Znf_RING"/>
</dbReference>
<evidence type="ECO:0000259" key="6">
    <source>
        <dbReference type="PROSITE" id="PS50089"/>
    </source>
</evidence>
<proteinExistence type="predicted"/>
<dbReference type="Proteomes" id="UP000799539">
    <property type="component" value="Unassembled WGS sequence"/>
</dbReference>
<dbReference type="InterPro" id="IPR017907">
    <property type="entry name" value="Znf_RING_CS"/>
</dbReference>